<dbReference type="eggNOG" id="COG5651">
    <property type="taxonomic scope" value="Bacteria"/>
</dbReference>
<feature type="compositionally biased region" description="Low complexity" evidence="1">
    <location>
        <begin position="501"/>
        <end position="531"/>
    </location>
</feature>
<feature type="compositionally biased region" description="Low complexity" evidence="1">
    <location>
        <begin position="451"/>
        <end position="493"/>
    </location>
</feature>
<evidence type="ECO:0000313" key="4">
    <source>
        <dbReference type="Proteomes" id="UP000001213"/>
    </source>
</evidence>
<keyword evidence="4" id="KW-1185">Reference proteome</keyword>
<name>D5UNA6_TSUPD</name>
<dbReference type="AlphaFoldDB" id="D5UNA6"/>
<reference evidence="3 4" key="2">
    <citation type="journal article" date="2011" name="Stand. Genomic Sci.">
        <title>Complete genome sequence of Tsukamurella paurometabola type strain (no. 33).</title>
        <authorList>
            <person name="Munk A.C."/>
            <person name="Lapidus A."/>
            <person name="Lucas S."/>
            <person name="Nolan M."/>
            <person name="Tice H."/>
            <person name="Cheng J.F."/>
            <person name="Del Rio T.G."/>
            <person name="Goodwin L."/>
            <person name="Pitluck S."/>
            <person name="Liolios K."/>
            <person name="Huntemann M."/>
            <person name="Ivanova N."/>
            <person name="Mavromatis K."/>
            <person name="Mikhailova N."/>
            <person name="Pati A."/>
            <person name="Chen A."/>
            <person name="Palaniappan K."/>
            <person name="Tapia R."/>
            <person name="Han C."/>
            <person name="Land M."/>
            <person name="Hauser L."/>
            <person name="Chang Y.J."/>
            <person name="Jeffries C.D."/>
            <person name="Brettin T."/>
            <person name="Yasawong M."/>
            <person name="Brambilla E.M."/>
            <person name="Rohde M."/>
            <person name="Sikorski J."/>
            <person name="Goker M."/>
            <person name="Detter J.C."/>
            <person name="Woyke T."/>
            <person name="Bristow J."/>
            <person name="Eisen J.A."/>
            <person name="Markowitz V."/>
            <person name="Hugenholtz P."/>
            <person name="Kyrpides N.C."/>
            <person name="Klenk H.P."/>
        </authorList>
    </citation>
    <scope>NUCLEOTIDE SEQUENCE [LARGE SCALE GENOMIC DNA]</scope>
    <source>
        <strain evidence="4">ATCC 8368 / DSM 20162 / CCUG 35730 / CIP 100753 / JCM 10117 / KCTC 9821 / NBRC 16120 / NCIMB 702349 / NCTC 13040</strain>
    </source>
</reference>
<feature type="region of interest" description="Disordered" evidence="1">
    <location>
        <begin position="378"/>
        <end position="438"/>
    </location>
</feature>
<feature type="compositionally biased region" description="Low complexity" evidence="1">
    <location>
        <begin position="388"/>
        <end position="406"/>
    </location>
</feature>
<dbReference type="Proteomes" id="UP000001213">
    <property type="component" value="Chromosome"/>
</dbReference>
<protein>
    <submittedName>
        <fullName evidence="3">PE-PPE domain protein</fullName>
    </submittedName>
</protein>
<dbReference type="EMBL" id="CP001966">
    <property type="protein sequence ID" value="ADG80601.1"/>
    <property type="molecule type" value="Genomic_DNA"/>
</dbReference>
<evidence type="ECO:0000313" key="3">
    <source>
        <dbReference type="EMBL" id="ADG80601.1"/>
    </source>
</evidence>
<evidence type="ECO:0000256" key="1">
    <source>
        <dbReference type="SAM" id="MobiDB-lite"/>
    </source>
</evidence>
<feature type="region of interest" description="Disordered" evidence="1">
    <location>
        <begin position="451"/>
        <end position="540"/>
    </location>
</feature>
<sequence>MPEFVSTSRSRRLATGLIALVSTIALALGTAAVGAAVWATTVLVVPGTGTKNPAVVPGYQENAVGYYVAPTGACADGCTAAPVPYIAEFWPIPLKGWGGLEGAKWDDSVASGVTSLNTVYAATDKTEPIVIFGYSQGGTVVSDVKRQFAAQPGGVPENVSFVLIGNASRPNGGLFSRPAFLGHIPILDVTFKPGTPTDTSTQVNTTDVAFQYDGVTDFPRYPVNLLATANALAGFWLVHGKYLTPKGDDPATATPIGYTPDEVRTAVARATENCTAANYCQVSGDTRYVTLPAKILPIMLPLLDLGAATGTTAVVRPLVDLISPVTRVLIETGYTRDDYGRQTPFGVVPLLNPFTLTADLASGVVEGVRAAATGTGDASRYLAPKPAPATESTGTPSAAASSTAAPQPVSLTLAQTPSSTAAAGSSAAGSSAAGSSAAGSSAAATGAESTSAATSSTASSQPTDTAKATGTATTEATPTGSAAGAASGTAKDTSPGASEETSSSGTAKAGTSKESTGAPATDAASTGSSASEPVGVAAAA</sequence>
<dbReference type="KEGG" id="tpr:Tpau_4030"/>
<dbReference type="InterPro" id="IPR013228">
    <property type="entry name" value="PE-PPE_C"/>
</dbReference>
<dbReference type="Pfam" id="PF08237">
    <property type="entry name" value="PE-PPE"/>
    <property type="match status" value="1"/>
</dbReference>
<feature type="compositionally biased region" description="Low complexity" evidence="1">
    <location>
        <begin position="418"/>
        <end position="438"/>
    </location>
</feature>
<dbReference type="SUPFAM" id="SSF53474">
    <property type="entry name" value="alpha/beta-Hydrolases"/>
    <property type="match status" value="1"/>
</dbReference>
<gene>
    <name evidence="3" type="ordered locus">Tpau_4030</name>
</gene>
<proteinExistence type="predicted"/>
<dbReference type="HOGENOM" id="CLU_037631_0_0_11"/>
<accession>D5UNA6</accession>
<organism evidence="3 4">
    <name type="scientific">Tsukamurella paurometabola (strain ATCC 8368 / DSM 20162 / CCUG 35730 / CIP 100753 / JCM 10117 / KCTC 9821 / NBRC 16120 / NCIMB 702349 / NCTC 13040)</name>
    <name type="common">Corynebacterium paurometabolum</name>
    <dbReference type="NCBI Taxonomy" id="521096"/>
    <lineage>
        <taxon>Bacteria</taxon>
        <taxon>Bacillati</taxon>
        <taxon>Actinomycetota</taxon>
        <taxon>Actinomycetes</taxon>
        <taxon>Mycobacteriales</taxon>
        <taxon>Tsukamurellaceae</taxon>
        <taxon>Tsukamurella</taxon>
    </lineage>
</organism>
<reference evidence="4" key="1">
    <citation type="submission" date="2010-03" db="EMBL/GenBank/DDBJ databases">
        <title>The complete chromosome of Tsukamurella paurometabola DSM 20162.</title>
        <authorList>
            <consortium name="US DOE Joint Genome Institute (JGI-PGF)"/>
            <person name="Lucas S."/>
            <person name="Copeland A."/>
            <person name="Lapidus A."/>
            <person name="Glavina del Rio T."/>
            <person name="Dalin E."/>
            <person name="Tice H."/>
            <person name="Bruce D."/>
            <person name="Goodwin L."/>
            <person name="Pitluck S."/>
            <person name="Kyrpides N."/>
            <person name="Mavromatis K."/>
            <person name="Ivanova N."/>
            <person name="Mikhailova N."/>
            <person name="Munk A.C."/>
            <person name="Brettin T."/>
            <person name="Detter J.C."/>
            <person name="Tapia R."/>
            <person name="Han C."/>
            <person name="Larimer F."/>
            <person name="Land M."/>
            <person name="Hauser L."/>
            <person name="Markowitz V."/>
            <person name="Cheng J.-F."/>
            <person name="Hugenholtz P."/>
            <person name="Woyke T."/>
            <person name="Wu D."/>
            <person name="Jando M."/>
            <person name="Brambilla E."/>
            <person name="Klenk H.-P."/>
            <person name="Eisen J.A."/>
        </authorList>
    </citation>
    <scope>NUCLEOTIDE SEQUENCE [LARGE SCALE GENOMIC DNA]</scope>
    <source>
        <strain evidence="4">ATCC 8368 / DSM 20162 / CCUG 35730 / CIP 100753 / JCM 10117 / KCTC 9821 / NBRC 16120 / NCIMB 702349 / NCTC 13040</strain>
    </source>
</reference>
<evidence type="ECO:0000259" key="2">
    <source>
        <dbReference type="Pfam" id="PF08237"/>
    </source>
</evidence>
<dbReference type="InterPro" id="IPR029058">
    <property type="entry name" value="AB_hydrolase_fold"/>
</dbReference>
<feature type="domain" description="PE-PPE" evidence="2">
    <location>
        <begin position="98"/>
        <end position="334"/>
    </location>
</feature>
<dbReference type="Gene3D" id="3.40.50.1820">
    <property type="entry name" value="alpha/beta hydrolase"/>
    <property type="match status" value="1"/>
</dbReference>